<dbReference type="RefSeq" id="WP_241349975.1">
    <property type="nucleotide sequence ID" value="NZ_JAKZGP010000085.1"/>
</dbReference>
<organism evidence="1 2">
    <name type="scientific">Belliella filtrata</name>
    <dbReference type="NCBI Taxonomy" id="2923435"/>
    <lineage>
        <taxon>Bacteria</taxon>
        <taxon>Pseudomonadati</taxon>
        <taxon>Bacteroidota</taxon>
        <taxon>Cytophagia</taxon>
        <taxon>Cytophagales</taxon>
        <taxon>Cyclobacteriaceae</taxon>
        <taxon>Belliella</taxon>
    </lineage>
</organism>
<sequence>MQLTLGILVSLEFRYSEYNRAFEMGMAAARLLIRQIEEEEDIIQSEIVTIKTELIIRESSMKTSL</sequence>
<evidence type="ECO:0000313" key="2">
    <source>
        <dbReference type="Proteomes" id="UP001165489"/>
    </source>
</evidence>
<dbReference type="EMBL" id="JAKZGP010000085">
    <property type="protein sequence ID" value="MCH7411543.1"/>
    <property type="molecule type" value="Genomic_DNA"/>
</dbReference>
<dbReference type="Gene3D" id="3.40.50.2300">
    <property type="match status" value="1"/>
</dbReference>
<comment type="caution">
    <text evidence="1">The sequence shown here is derived from an EMBL/GenBank/DDBJ whole genome shotgun (WGS) entry which is preliminary data.</text>
</comment>
<evidence type="ECO:0008006" key="3">
    <source>
        <dbReference type="Google" id="ProtNLM"/>
    </source>
</evidence>
<protein>
    <recommendedName>
        <fullName evidence="3">LacI family transcriptional regulator</fullName>
    </recommendedName>
</protein>
<dbReference type="Proteomes" id="UP001165489">
    <property type="component" value="Unassembled WGS sequence"/>
</dbReference>
<evidence type="ECO:0000313" key="1">
    <source>
        <dbReference type="EMBL" id="MCH7411543.1"/>
    </source>
</evidence>
<name>A0ABS9V566_9BACT</name>
<proteinExistence type="predicted"/>
<reference evidence="1" key="1">
    <citation type="submission" date="2022-03" db="EMBL/GenBank/DDBJ databases">
        <title>De novo assembled genomes of Belliella spp. (Cyclobacteriaceae) strains.</title>
        <authorList>
            <person name="Szabo A."/>
            <person name="Korponai K."/>
            <person name="Felfoldi T."/>
        </authorList>
    </citation>
    <scope>NUCLEOTIDE SEQUENCE</scope>
    <source>
        <strain evidence="1">DSM 111904</strain>
    </source>
</reference>
<keyword evidence="2" id="KW-1185">Reference proteome</keyword>
<accession>A0ABS9V566</accession>
<gene>
    <name evidence="1" type="ORF">MM239_19300</name>
</gene>